<organism evidence="1 2">
    <name type="scientific">Anabaenopsis arnoldii</name>
    <dbReference type="NCBI Taxonomy" id="2152938"/>
    <lineage>
        <taxon>Bacteria</taxon>
        <taxon>Bacillati</taxon>
        <taxon>Cyanobacteriota</taxon>
        <taxon>Cyanophyceae</taxon>
        <taxon>Nostocales</taxon>
        <taxon>Nodulariaceae</taxon>
        <taxon>Anabaenopsis</taxon>
    </lineage>
</organism>
<proteinExistence type="predicted"/>
<dbReference type="EMBL" id="JAQMUH010000007">
    <property type="protein sequence ID" value="MDB9538188.1"/>
    <property type="molecule type" value="Genomic_DNA"/>
</dbReference>
<protein>
    <submittedName>
        <fullName evidence="1">Uncharacterized protein</fullName>
    </submittedName>
</protein>
<dbReference type="Proteomes" id="UP001212499">
    <property type="component" value="Unassembled WGS sequence"/>
</dbReference>
<evidence type="ECO:0000313" key="2">
    <source>
        <dbReference type="Proteomes" id="UP001212499"/>
    </source>
</evidence>
<accession>A0ABT5ALN2</accession>
<comment type="caution">
    <text evidence="1">The sequence shown here is derived from an EMBL/GenBank/DDBJ whole genome shotgun (WGS) entry which is preliminary data.</text>
</comment>
<keyword evidence="2" id="KW-1185">Reference proteome</keyword>
<name>A0ABT5ALN2_9CYAN</name>
<evidence type="ECO:0000313" key="1">
    <source>
        <dbReference type="EMBL" id="MDB9538188.1"/>
    </source>
</evidence>
<reference evidence="1 2" key="1">
    <citation type="submission" date="2023-01" db="EMBL/GenBank/DDBJ databases">
        <title>Genomes from the Australian National Cyanobacteria Reference Collection.</title>
        <authorList>
            <person name="Willis A."/>
            <person name="Lee E.M.F."/>
        </authorList>
    </citation>
    <scope>NUCLEOTIDE SEQUENCE [LARGE SCALE GENOMIC DNA]</scope>
    <source>
        <strain evidence="1 2">CS-1033</strain>
    </source>
</reference>
<dbReference type="RefSeq" id="WP_271730639.1">
    <property type="nucleotide sequence ID" value="NZ_JANQDP010000122.1"/>
</dbReference>
<gene>
    <name evidence="1" type="ORF">PN457_00645</name>
</gene>
<sequence length="96" mass="10254">MPKVETIKLRQLSSTGVDQLGRILLLKSIHLYNAGTKVITGGGIPICGNCAVKVEGKVSDLKDWQCDVFGFHLGATASGFRQSQQPTSPFSYNGTA</sequence>